<dbReference type="SMART" id="SM00872">
    <property type="entry name" value="Alpha-mann_mid"/>
    <property type="match status" value="1"/>
</dbReference>
<dbReference type="InterPro" id="IPR000602">
    <property type="entry name" value="Glyco_hydro_38_N"/>
</dbReference>
<dbReference type="InterPro" id="IPR015341">
    <property type="entry name" value="Glyco_hydro_38_cen"/>
</dbReference>
<dbReference type="InterPro" id="IPR011682">
    <property type="entry name" value="Glyco_hydro_38_C"/>
</dbReference>
<dbReference type="GO" id="GO:0004559">
    <property type="term" value="F:alpha-mannosidase activity"/>
    <property type="evidence" value="ECO:0007669"/>
    <property type="project" value="InterPro"/>
</dbReference>
<dbReference type="Gene3D" id="1.20.1270.50">
    <property type="entry name" value="Glycoside hydrolase family 38, central domain"/>
    <property type="match status" value="1"/>
</dbReference>
<dbReference type="Proteomes" id="UP000186143">
    <property type="component" value="Unassembled WGS sequence"/>
</dbReference>
<dbReference type="InterPro" id="IPR028995">
    <property type="entry name" value="Glyco_hydro_57/38_cen_sf"/>
</dbReference>
<evidence type="ECO:0000256" key="4">
    <source>
        <dbReference type="ARBA" id="ARBA00023295"/>
    </source>
</evidence>
<organism evidence="6 7">
    <name type="scientific">Xaviernesmea rhizosphaerae</name>
    <dbReference type="NCBI Taxonomy" id="1672749"/>
    <lineage>
        <taxon>Bacteria</taxon>
        <taxon>Pseudomonadati</taxon>
        <taxon>Pseudomonadota</taxon>
        <taxon>Alphaproteobacteria</taxon>
        <taxon>Hyphomicrobiales</taxon>
        <taxon>Rhizobiaceae</taxon>
        <taxon>Rhizobium/Agrobacterium group</taxon>
        <taxon>Xaviernesmea</taxon>
    </lineage>
</organism>
<dbReference type="InterPro" id="IPR027291">
    <property type="entry name" value="Glyco_hydro_38_N_sf"/>
</dbReference>
<comment type="similarity">
    <text evidence="1">Belongs to the glycosyl hydrolase 38 family.</text>
</comment>
<keyword evidence="3" id="KW-0378">Hydrolase</keyword>
<comment type="caution">
    <text evidence="6">The sequence shown here is derived from an EMBL/GenBank/DDBJ whole genome shotgun (WGS) entry which is preliminary data.</text>
</comment>
<dbReference type="InterPro" id="IPR011330">
    <property type="entry name" value="Glyco_hydro/deAcase_b/a-brl"/>
</dbReference>
<dbReference type="SUPFAM" id="SSF88688">
    <property type="entry name" value="Families 57/38 glycoside transferase middle domain"/>
    <property type="match status" value="1"/>
</dbReference>
<dbReference type="OrthoDB" id="9772207at2"/>
<dbReference type="CDD" id="cd10789">
    <property type="entry name" value="GH38N_AMII_ER_cytosolic"/>
    <property type="match status" value="1"/>
</dbReference>
<protein>
    <recommendedName>
        <fullName evidence="5">Glycoside hydrolase family 38 central domain-containing protein</fullName>
    </recommendedName>
</protein>
<evidence type="ECO:0000256" key="3">
    <source>
        <dbReference type="ARBA" id="ARBA00022801"/>
    </source>
</evidence>
<dbReference type="InterPro" id="IPR011013">
    <property type="entry name" value="Gal_mutarotase_sf_dom"/>
</dbReference>
<evidence type="ECO:0000256" key="2">
    <source>
        <dbReference type="ARBA" id="ARBA00022723"/>
    </source>
</evidence>
<evidence type="ECO:0000313" key="7">
    <source>
        <dbReference type="Proteomes" id="UP000186143"/>
    </source>
</evidence>
<dbReference type="GO" id="GO:0030246">
    <property type="term" value="F:carbohydrate binding"/>
    <property type="evidence" value="ECO:0007669"/>
    <property type="project" value="InterPro"/>
</dbReference>
<dbReference type="PANTHER" id="PTHR46017">
    <property type="entry name" value="ALPHA-MANNOSIDASE 2C1"/>
    <property type="match status" value="1"/>
</dbReference>
<feature type="domain" description="Glycoside hydrolase family 38 central" evidence="5">
    <location>
        <begin position="529"/>
        <end position="606"/>
    </location>
</feature>
<evidence type="ECO:0000259" key="5">
    <source>
        <dbReference type="SMART" id="SM00872"/>
    </source>
</evidence>
<dbReference type="SUPFAM" id="SSF88713">
    <property type="entry name" value="Glycoside hydrolase/deacetylase"/>
    <property type="match status" value="1"/>
</dbReference>
<dbReference type="PANTHER" id="PTHR46017:SF1">
    <property type="entry name" value="ALPHA-MANNOSIDASE 2C1"/>
    <property type="match status" value="1"/>
</dbReference>
<reference evidence="6 7" key="1">
    <citation type="submission" date="2016-09" db="EMBL/GenBank/DDBJ databases">
        <title>Rhizobium sp. nov., a novel species isolated from the rice rhizosphere.</title>
        <authorList>
            <person name="Zhao J."/>
            <person name="Zhang X."/>
        </authorList>
    </citation>
    <scope>NUCLEOTIDE SEQUENCE [LARGE SCALE GENOMIC DNA]</scope>
    <source>
        <strain evidence="6 7">MH17</strain>
    </source>
</reference>
<dbReference type="Pfam" id="PF07748">
    <property type="entry name" value="Glyco_hydro_38C"/>
    <property type="match status" value="1"/>
</dbReference>
<sequence length="1033" mass="114695">MKTYRDRQRSLEQLSRHMEVWADELGAFETLRRVPLGPLLARSPQGVETTLSPGDSWSDRFGVHHFTLTDPVALPEGPGIELRLDFGGETLIRLKDTAGRVIDSFAGNERHKRFDAPRDVAFTIEAQSVARGLFGVPNRAPVFKEAAILHFYPQVRALRRRIEILRSTADTVKDEALSRALFEAGEVALSALRLPTATAEVGPRLATRAWTLDLWERSFEPTDTPAPLDAAALASVEVATADLDRLLADLRAAYPKHGRVLATGHAHIDYAWLWPQPETVRKIGRTFASVNSLMKKHPDFRFLQSSALYYRHIEEEDPALFEEIRARIAEGRWEAIGSMWVECDTNMPSAEAFLRQFMQGRAYFKEKFGVESRVAWLPDTFGFTGAMPQIMRHAGVDKMVTIKISWNETNRLDDNLFHWQGNDGSRVLVHMFDAYDNDGYNMLMTPAALSEVWSKHAAKDMTDAVIASYGWGDGGGGPDPDQIECMPLLNLMPAIPTIEHARIETHIETLAEAAKTAAVPVWSGELYLEYHRATLTTQGRTKQLNRRAEYGLAAAEAASVIDRLDGGETPFPALDADWQLMLRNQFHDILPGSSIREVYEQTEPELEGVVERTDAIIAERLAAIAARHAGDGPSGLLIANLSGSAKTAVQIESPHPLPEALQPQPTDDGFVTAIDRPLAPLALGFAATASARRAAASLEDGIGKLENELVAVRLDAHGRIESLIEKASGRELMAGPGNRLMLYRNDLPRNFDAWDIEPGFELGEEEWLSLEGLTVTASGPHLAEITLARRHSASRIVQRMRLWSNSPRLEILTDLDWHDRRTYLRAAFPVTVHAEEAVYDQAIGVTRRATHTNTSWQRAQFEACGHRFVSLSETDWGCALLSADKYGFSARGNVMTLSLMRGPTFPDMLADEGEHRFTYAILPHDGRWWSEAVQAEADLLADPLRFVAATTSPDLTVRPVAFSGQQARFHALKPAMDGKGYVLRLSEAAGRRGPLHLDLPGTAHTVDAFEVRLEDGQPHIERPFGLASFRFGQ</sequence>
<evidence type="ECO:0000256" key="1">
    <source>
        <dbReference type="ARBA" id="ARBA00009792"/>
    </source>
</evidence>
<dbReference type="GO" id="GO:0009313">
    <property type="term" value="P:oligosaccharide catabolic process"/>
    <property type="evidence" value="ECO:0007669"/>
    <property type="project" value="TreeGrafter"/>
</dbReference>
<dbReference type="Pfam" id="PF09261">
    <property type="entry name" value="Alpha-mann_mid"/>
    <property type="match status" value="1"/>
</dbReference>
<dbReference type="STRING" id="1672749.BJF92_07810"/>
<dbReference type="EMBL" id="MKIO01000027">
    <property type="protein sequence ID" value="OLP55577.1"/>
    <property type="molecule type" value="Genomic_DNA"/>
</dbReference>
<evidence type="ECO:0000313" key="6">
    <source>
        <dbReference type="EMBL" id="OLP55577.1"/>
    </source>
</evidence>
<dbReference type="SUPFAM" id="SSF74650">
    <property type="entry name" value="Galactose mutarotase-like"/>
    <property type="match status" value="1"/>
</dbReference>
<name>A0A1Q9AJW0_9HYPH</name>
<accession>A0A1Q9AJW0</accession>
<dbReference type="GO" id="GO:0006013">
    <property type="term" value="P:mannose metabolic process"/>
    <property type="evidence" value="ECO:0007669"/>
    <property type="project" value="InterPro"/>
</dbReference>
<dbReference type="InterPro" id="IPR037094">
    <property type="entry name" value="Glyco_hydro_38_cen_sf"/>
</dbReference>
<dbReference type="Pfam" id="PF01074">
    <property type="entry name" value="Glyco_hydro_38N"/>
    <property type="match status" value="1"/>
</dbReference>
<dbReference type="RefSeq" id="WP_075634574.1">
    <property type="nucleotide sequence ID" value="NZ_MKIO01000027.1"/>
</dbReference>
<gene>
    <name evidence="6" type="ORF">BJF92_07810</name>
</gene>
<dbReference type="Gene3D" id="3.20.110.10">
    <property type="entry name" value="Glycoside hydrolase 38, N terminal domain"/>
    <property type="match status" value="1"/>
</dbReference>
<dbReference type="GO" id="GO:0046872">
    <property type="term" value="F:metal ion binding"/>
    <property type="evidence" value="ECO:0007669"/>
    <property type="project" value="UniProtKB-KW"/>
</dbReference>
<dbReference type="AlphaFoldDB" id="A0A1Q9AJW0"/>
<keyword evidence="2" id="KW-0479">Metal-binding</keyword>
<dbReference type="Gene3D" id="2.70.98.30">
    <property type="entry name" value="Golgi alpha-mannosidase II, domain 4"/>
    <property type="match status" value="1"/>
</dbReference>
<keyword evidence="4" id="KW-0326">Glycosidase</keyword>
<proteinExistence type="inferred from homology"/>